<evidence type="ECO:0000313" key="1">
    <source>
        <dbReference type="EMBL" id="SVA71356.1"/>
    </source>
</evidence>
<organism evidence="1">
    <name type="scientific">marine metagenome</name>
    <dbReference type="NCBI Taxonomy" id="408172"/>
    <lineage>
        <taxon>unclassified sequences</taxon>
        <taxon>metagenomes</taxon>
        <taxon>ecological metagenomes</taxon>
    </lineage>
</organism>
<feature type="non-terminal residue" evidence="1">
    <location>
        <position position="138"/>
    </location>
</feature>
<gene>
    <name evidence="1" type="ORF">METZ01_LOCUS124210</name>
</gene>
<dbReference type="GO" id="GO:0001681">
    <property type="term" value="F:sialate O-acetylesterase activity"/>
    <property type="evidence" value="ECO:0007669"/>
    <property type="project" value="InterPro"/>
</dbReference>
<dbReference type="PANTHER" id="PTHR22901">
    <property type="entry name" value="SIALATE O-ACETYLESTERASE"/>
    <property type="match status" value="1"/>
</dbReference>
<proteinExistence type="predicted"/>
<dbReference type="AlphaFoldDB" id="A0A381Y2P1"/>
<name>A0A381Y2P1_9ZZZZ</name>
<accession>A0A381Y2P1</accession>
<protein>
    <recommendedName>
        <fullName evidence="2">Sialate O-acetylesterase domain-containing protein</fullName>
    </recommendedName>
</protein>
<dbReference type="PANTHER" id="PTHR22901:SF0">
    <property type="entry name" value="SIALATE O-ACETYLESTERASE"/>
    <property type="match status" value="1"/>
</dbReference>
<dbReference type="EMBL" id="UINC01017266">
    <property type="protein sequence ID" value="SVA71356.1"/>
    <property type="molecule type" value="Genomic_DNA"/>
</dbReference>
<sequence length="138" mass="14928">MNKSLFPLLLALVPILSVSAADQQLELAVPFTDNMILQRESKVPVWGFDEPGNKVTVDFAGQSKAAVADKFGDWMVKLDPLKASGEERGLEVKNNRGKTISLKGVLVGEVWFSSGQSNMVWTAGKSMCSELAKQLASS</sequence>
<dbReference type="GO" id="GO:0005975">
    <property type="term" value="P:carbohydrate metabolic process"/>
    <property type="evidence" value="ECO:0007669"/>
    <property type="project" value="TreeGrafter"/>
</dbReference>
<dbReference type="InterPro" id="IPR039329">
    <property type="entry name" value="SIAE"/>
</dbReference>
<evidence type="ECO:0008006" key="2">
    <source>
        <dbReference type="Google" id="ProtNLM"/>
    </source>
</evidence>
<reference evidence="1" key="1">
    <citation type="submission" date="2018-05" db="EMBL/GenBank/DDBJ databases">
        <authorList>
            <person name="Lanie J.A."/>
            <person name="Ng W.-L."/>
            <person name="Kazmierczak K.M."/>
            <person name="Andrzejewski T.M."/>
            <person name="Davidsen T.M."/>
            <person name="Wayne K.J."/>
            <person name="Tettelin H."/>
            <person name="Glass J.I."/>
            <person name="Rusch D."/>
            <person name="Podicherti R."/>
            <person name="Tsui H.-C.T."/>
            <person name="Winkler M.E."/>
        </authorList>
    </citation>
    <scope>NUCLEOTIDE SEQUENCE</scope>
</reference>